<dbReference type="OrthoDB" id="425114at2759"/>
<dbReference type="InterPro" id="IPR015422">
    <property type="entry name" value="PyrdxlP-dep_Trfase_small"/>
</dbReference>
<proteinExistence type="inferred from homology"/>
<evidence type="ECO:0008006" key="6">
    <source>
        <dbReference type="Google" id="ProtNLM"/>
    </source>
</evidence>
<dbReference type="GO" id="GO:0008483">
    <property type="term" value="F:transaminase activity"/>
    <property type="evidence" value="ECO:0007669"/>
    <property type="project" value="InterPro"/>
</dbReference>
<evidence type="ECO:0000256" key="3">
    <source>
        <dbReference type="RuleBase" id="RU003560"/>
    </source>
</evidence>
<dbReference type="PANTHER" id="PTHR43713">
    <property type="entry name" value="GLUTAMATE-1-SEMIALDEHYDE 2,1-AMINOMUTASE"/>
    <property type="match status" value="1"/>
</dbReference>
<sequence length="469" mass="51577">MSFYSASSSGKSVKMASSSVDPLPADVAAIKVNAKSGHTNLDEALEAAKARFVEKNNESLRLHQEAAKSLPGGNTRSVLYTSPFPVFLKNGQGYHITDEDGHTYTDLVGELTAGLYGHSQPLIQEALIDTIKNVGLNLGGTTTLETRHAALICKRYKLDLIRFTNSGTEANLHAIQGAKRFTGKKKVVVFTGGYHGGCYTFPDDRPAENCVDQDDWIIAEYNDIEDTRKKIEESADVAAVLIEGMQGRGPCIVGEHEFLHQVQRSARKVGAVFILDEVQTSRLAPGGLQELVGLQPDITTLGKFLGGGIAFGAFGGREDIMRVYDPREANSLGHSGTFNNNTLGMAAGYTGLSQVYTPEVSVEFNAMGDRLRQRLNDVTRDTKILVTGLGTIMGVHFLKDGKKQLKSFRDRHEDADLRRLFWFEMMEDGFWITERGSLAIILGTPWEELEKFVACVERFLEKHRGLVSL</sequence>
<evidence type="ECO:0000313" key="5">
    <source>
        <dbReference type="Proteomes" id="UP001140560"/>
    </source>
</evidence>
<dbReference type="InterPro" id="IPR015424">
    <property type="entry name" value="PyrdxlP-dep_Trfase"/>
</dbReference>
<evidence type="ECO:0000313" key="4">
    <source>
        <dbReference type="EMBL" id="KAJ4374196.1"/>
    </source>
</evidence>
<dbReference type="AlphaFoldDB" id="A0A9W8YDP3"/>
<dbReference type="Gene3D" id="3.40.640.10">
    <property type="entry name" value="Type I PLP-dependent aspartate aminotransferase-like (Major domain)"/>
    <property type="match status" value="1"/>
</dbReference>
<dbReference type="Proteomes" id="UP001140560">
    <property type="component" value="Unassembled WGS sequence"/>
</dbReference>
<comment type="similarity">
    <text evidence="3">Belongs to the class-III pyridoxal-phosphate-dependent aminotransferase family.</text>
</comment>
<evidence type="ECO:0000256" key="1">
    <source>
        <dbReference type="ARBA" id="ARBA00001933"/>
    </source>
</evidence>
<dbReference type="EMBL" id="JAPEUY010000004">
    <property type="protein sequence ID" value="KAJ4374196.1"/>
    <property type="molecule type" value="Genomic_DNA"/>
</dbReference>
<comment type="caution">
    <text evidence="4">The sequence shown here is derived from an EMBL/GenBank/DDBJ whole genome shotgun (WGS) entry which is preliminary data.</text>
</comment>
<reference evidence="4" key="1">
    <citation type="submission" date="2022-10" db="EMBL/GenBank/DDBJ databases">
        <title>Tapping the CABI collections for fungal endophytes: first genome assemblies for Collariella, Neodidymelliopsis, Ascochyta clinopodiicola, Didymella pomorum, Didymosphaeria variabile, Neocosmospora piperis and Neocucurbitaria cava.</title>
        <authorList>
            <person name="Hill R."/>
        </authorList>
    </citation>
    <scope>NUCLEOTIDE SEQUENCE</scope>
    <source>
        <strain evidence="4">IMI 356814</strain>
    </source>
</reference>
<gene>
    <name evidence="4" type="ORF">N0V83_002937</name>
</gene>
<protein>
    <recommendedName>
        <fullName evidence="6">PLP-dependent transferase</fullName>
    </recommendedName>
</protein>
<evidence type="ECO:0000256" key="2">
    <source>
        <dbReference type="ARBA" id="ARBA00022898"/>
    </source>
</evidence>
<dbReference type="SUPFAM" id="SSF53383">
    <property type="entry name" value="PLP-dependent transferases"/>
    <property type="match status" value="1"/>
</dbReference>
<dbReference type="Pfam" id="PF00202">
    <property type="entry name" value="Aminotran_3"/>
    <property type="match status" value="1"/>
</dbReference>
<dbReference type="Gene3D" id="3.90.1150.10">
    <property type="entry name" value="Aspartate Aminotransferase, domain 1"/>
    <property type="match status" value="1"/>
</dbReference>
<keyword evidence="5" id="KW-1185">Reference proteome</keyword>
<dbReference type="InterPro" id="IPR005814">
    <property type="entry name" value="Aminotrans_3"/>
</dbReference>
<dbReference type="GO" id="GO:0030170">
    <property type="term" value="F:pyridoxal phosphate binding"/>
    <property type="evidence" value="ECO:0007669"/>
    <property type="project" value="InterPro"/>
</dbReference>
<organism evidence="4 5">
    <name type="scientific">Neocucurbitaria cava</name>
    <dbReference type="NCBI Taxonomy" id="798079"/>
    <lineage>
        <taxon>Eukaryota</taxon>
        <taxon>Fungi</taxon>
        <taxon>Dikarya</taxon>
        <taxon>Ascomycota</taxon>
        <taxon>Pezizomycotina</taxon>
        <taxon>Dothideomycetes</taxon>
        <taxon>Pleosporomycetidae</taxon>
        <taxon>Pleosporales</taxon>
        <taxon>Pleosporineae</taxon>
        <taxon>Cucurbitariaceae</taxon>
        <taxon>Neocucurbitaria</taxon>
    </lineage>
</organism>
<keyword evidence="2 3" id="KW-0663">Pyridoxal phosphate</keyword>
<dbReference type="InterPro" id="IPR015421">
    <property type="entry name" value="PyrdxlP-dep_Trfase_major"/>
</dbReference>
<dbReference type="PANTHER" id="PTHR43713:SF3">
    <property type="entry name" value="GLUTAMATE-1-SEMIALDEHYDE 2,1-AMINOMUTASE 1, CHLOROPLASTIC-RELATED"/>
    <property type="match status" value="1"/>
</dbReference>
<name>A0A9W8YDP3_9PLEO</name>
<comment type="cofactor">
    <cofactor evidence="1">
        <name>pyridoxal 5'-phosphate</name>
        <dbReference type="ChEBI" id="CHEBI:597326"/>
    </cofactor>
</comment>
<accession>A0A9W8YDP3</accession>